<dbReference type="EMBL" id="GBXM01081266">
    <property type="protein sequence ID" value="JAH27311.1"/>
    <property type="molecule type" value="Transcribed_RNA"/>
</dbReference>
<protein>
    <submittedName>
        <fullName evidence="1">Uncharacterized protein</fullName>
    </submittedName>
</protein>
<evidence type="ECO:0000313" key="1">
    <source>
        <dbReference type="EMBL" id="JAH27311.1"/>
    </source>
</evidence>
<proteinExistence type="predicted"/>
<name>A0A0E9RDV8_ANGAN</name>
<organism evidence="1">
    <name type="scientific">Anguilla anguilla</name>
    <name type="common">European freshwater eel</name>
    <name type="synonym">Muraena anguilla</name>
    <dbReference type="NCBI Taxonomy" id="7936"/>
    <lineage>
        <taxon>Eukaryota</taxon>
        <taxon>Metazoa</taxon>
        <taxon>Chordata</taxon>
        <taxon>Craniata</taxon>
        <taxon>Vertebrata</taxon>
        <taxon>Euteleostomi</taxon>
        <taxon>Actinopterygii</taxon>
        <taxon>Neopterygii</taxon>
        <taxon>Teleostei</taxon>
        <taxon>Anguilliformes</taxon>
        <taxon>Anguillidae</taxon>
        <taxon>Anguilla</taxon>
    </lineage>
</organism>
<reference evidence="1" key="2">
    <citation type="journal article" date="2015" name="Fish Shellfish Immunol.">
        <title>Early steps in the European eel (Anguilla anguilla)-Vibrio vulnificus interaction in the gills: Role of the RtxA13 toxin.</title>
        <authorList>
            <person name="Callol A."/>
            <person name="Pajuelo D."/>
            <person name="Ebbesson L."/>
            <person name="Teles M."/>
            <person name="MacKenzie S."/>
            <person name="Amaro C."/>
        </authorList>
    </citation>
    <scope>NUCLEOTIDE SEQUENCE</scope>
</reference>
<accession>A0A0E9RDV8</accession>
<dbReference type="AlphaFoldDB" id="A0A0E9RDV8"/>
<sequence length="30" mass="3492">MCVCYQNNLNGPSFETEKLKGLQLASRKRY</sequence>
<reference evidence="1" key="1">
    <citation type="submission" date="2014-11" db="EMBL/GenBank/DDBJ databases">
        <authorList>
            <person name="Amaro Gonzalez C."/>
        </authorList>
    </citation>
    <scope>NUCLEOTIDE SEQUENCE</scope>
</reference>